<keyword evidence="7" id="KW-0325">Glycoprotein</keyword>
<gene>
    <name evidence="11" type="primary">LOC111355674</name>
</gene>
<feature type="transmembrane region" description="Helical" evidence="8">
    <location>
        <begin position="364"/>
        <end position="383"/>
    </location>
</feature>
<evidence type="ECO:0000256" key="4">
    <source>
        <dbReference type="ARBA" id="ARBA00022989"/>
    </source>
</evidence>
<reference evidence="11" key="1">
    <citation type="submission" date="2025-08" db="UniProtKB">
        <authorList>
            <consortium name="RefSeq"/>
        </authorList>
    </citation>
    <scope>IDENTIFICATION</scope>
    <source>
        <strain evidence="11">Ishihara</strain>
        <tissue evidence="11">Whole body</tissue>
    </source>
</reference>
<keyword evidence="4 8" id="KW-1133">Transmembrane helix</keyword>
<dbReference type="InterPro" id="IPR052192">
    <property type="entry name" value="Insect_Ionotropic_Sensory_Rcpt"/>
</dbReference>
<evidence type="ECO:0000256" key="2">
    <source>
        <dbReference type="ARBA" id="ARBA00022475"/>
    </source>
</evidence>
<dbReference type="Gene3D" id="1.10.287.70">
    <property type="match status" value="1"/>
</dbReference>
<keyword evidence="6" id="KW-0675">Receptor</keyword>
<dbReference type="KEGG" id="sliu:111355674"/>
<evidence type="ECO:0000256" key="3">
    <source>
        <dbReference type="ARBA" id="ARBA00022692"/>
    </source>
</evidence>
<feature type="transmembrane region" description="Helical" evidence="8">
    <location>
        <begin position="421"/>
        <end position="439"/>
    </location>
</feature>
<keyword evidence="2" id="KW-1003">Cell membrane</keyword>
<dbReference type="Proteomes" id="UP000301870">
    <property type="component" value="Chromosome 21"/>
</dbReference>
<dbReference type="PANTHER" id="PTHR42643">
    <property type="entry name" value="IONOTROPIC RECEPTOR 20A-RELATED"/>
    <property type="match status" value="1"/>
</dbReference>
<dbReference type="AlphaFoldDB" id="A0A9J7E6T8"/>
<keyword evidence="9" id="KW-0732">Signal</keyword>
<evidence type="ECO:0000256" key="6">
    <source>
        <dbReference type="ARBA" id="ARBA00023170"/>
    </source>
</evidence>
<feature type="chain" id="PRO_5039942284" evidence="9">
    <location>
        <begin position="19"/>
        <end position="661"/>
    </location>
</feature>
<feature type="transmembrane region" description="Helical" evidence="8">
    <location>
        <begin position="621"/>
        <end position="641"/>
    </location>
</feature>
<evidence type="ECO:0000313" key="10">
    <source>
        <dbReference type="Proteomes" id="UP000301870"/>
    </source>
</evidence>
<accession>A0A9J7E6T8</accession>
<feature type="signal peptide" evidence="9">
    <location>
        <begin position="1"/>
        <end position="18"/>
    </location>
</feature>
<comment type="subcellular location">
    <subcellularLocation>
        <location evidence="1">Cell membrane</location>
        <topology evidence="1">Multi-pass membrane protein</topology>
    </subcellularLocation>
</comment>
<dbReference type="GeneID" id="111355674"/>
<protein>
    <submittedName>
        <fullName evidence="11">Uncharacterized protein LOC111355674</fullName>
    </submittedName>
</protein>
<evidence type="ECO:0000256" key="8">
    <source>
        <dbReference type="SAM" id="Phobius"/>
    </source>
</evidence>
<keyword evidence="5 8" id="KW-0472">Membrane</keyword>
<evidence type="ECO:0000256" key="5">
    <source>
        <dbReference type="ARBA" id="ARBA00023136"/>
    </source>
</evidence>
<evidence type="ECO:0000313" key="11">
    <source>
        <dbReference type="RefSeq" id="XP_022825468.1"/>
    </source>
</evidence>
<name>A0A9J7E6T8_SPOLT</name>
<dbReference type="RefSeq" id="XP_022825468.1">
    <property type="nucleotide sequence ID" value="XM_022969700.1"/>
</dbReference>
<organism evidence="10 11">
    <name type="scientific">Spodoptera litura</name>
    <name type="common">Asian cotton leafworm</name>
    <dbReference type="NCBI Taxonomy" id="69820"/>
    <lineage>
        <taxon>Eukaryota</taxon>
        <taxon>Metazoa</taxon>
        <taxon>Ecdysozoa</taxon>
        <taxon>Arthropoda</taxon>
        <taxon>Hexapoda</taxon>
        <taxon>Insecta</taxon>
        <taxon>Pterygota</taxon>
        <taxon>Neoptera</taxon>
        <taxon>Endopterygota</taxon>
        <taxon>Lepidoptera</taxon>
        <taxon>Glossata</taxon>
        <taxon>Ditrysia</taxon>
        <taxon>Noctuoidea</taxon>
        <taxon>Noctuidae</taxon>
        <taxon>Amphipyrinae</taxon>
        <taxon>Spodoptera</taxon>
    </lineage>
</organism>
<evidence type="ECO:0000256" key="7">
    <source>
        <dbReference type="ARBA" id="ARBA00023180"/>
    </source>
</evidence>
<dbReference type="OrthoDB" id="6506757at2759"/>
<sequence>MSLYKIVLIFLLVNKCEGTVNPYGPTVVKDYVNCISTIIENEFNEPGLLIFANTNNVSTSVSNIRTVLIKRLHETMNFSVEIMSPGKEVEICDQDNNNLGVLHVDTFVAIPSANYFIIIIDSFTDFSYLASKLIRSRSWNPFAKFIILLFNYVRNDKINIEYVEKVLSCLFKYNAINIVIAVPQAKNFRNAIIYSWRPYDPPKYCGYFNETAKDRLVAINTCERGRLKYNNVVFDDKIPHDMNGCVMEILALQRQPFISEDEQDTSIEKIMIDRMLQRFKMKAHYHFLEGFRGERVNVGEWNGALNKLSSKAGHLLLGGIFPDFDVHEDFETTSTYLADVYTWVVPRAPKSAPWVALVYVFKRLVWHSVIVCFFLCGITWTVIGRLSGDSQYNKSFLHCFVNTWVTTVGFVAYLHPKKDSLRVYFLFLNMYCILFSAAYQTKLFDVLTSPSYDHQMNTVEELVDSGIKFGGYEELHDLFYNSTDPFDNLIGEKWVDIDNITEALIDVAVHKNFSLLCSKLELIHVSAVTPELSDNAGNYNYHTFPDIVFSVPIETIALRGFPFMFKFSTTITIFKQSGLNEGLRHRFKEFTERRRARQLRDLLKKKSDVSPLSAKHLQGGFFALFLGYVSGIFALIVEVLVNTGSFKKQIAQCKRKLNFMK</sequence>
<feature type="transmembrane region" description="Helical" evidence="8">
    <location>
        <begin position="395"/>
        <end position="415"/>
    </location>
</feature>
<dbReference type="GO" id="GO:0005886">
    <property type="term" value="C:plasma membrane"/>
    <property type="evidence" value="ECO:0007669"/>
    <property type="project" value="UniProtKB-SubCell"/>
</dbReference>
<keyword evidence="10" id="KW-1185">Reference proteome</keyword>
<keyword evidence="3 8" id="KW-0812">Transmembrane</keyword>
<proteinExistence type="predicted"/>
<dbReference type="PANTHER" id="PTHR42643:SF24">
    <property type="entry name" value="IONOTROPIC RECEPTOR 60A"/>
    <property type="match status" value="1"/>
</dbReference>
<evidence type="ECO:0000256" key="1">
    <source>
        <dbReference type="ARBA" id="ARBA00004651"/>
    </source>
</evidence>
<dbReference type="SUPFAM" id="SSF53850">
    <property type="entry name" value="Periplasmic binding protein-like II"/>
    <property type="match status" value="1"/>
</dbReference>
<evidence type="ECO:0000256" key="9">
    <source>
        <dbReference type="SAM" id="SignalP"/>
    </source>
</evidence>